<evidence type="ECO:0000313" key="14">
    <source>
        <dbReference type="EMBL" id="CUS24321.1"/>
    </source>
</evidence>
<keyword evidence="4" id="KW-0256">Endoplasmic reticulum</keyword>
<keyword evidence="5 12" id="KW-1133">Transmembrane helix</keyword>
<dbReference type="AlphaFoldDB" id="A0A0N7MM76"/>
<keyword evidence="3" id="KW-0732">Signal</keyword>
<evidence type="ECO:0000256" key="9">
    <source>
        <dbReference type="ARBA" id="ARBA00064635"/>
    </source>
</evidence>
<proteinExistence type="inferred from homology"/>
<feature type="domain" description="SUN" evidence="13">
    <location>
        <begin position="184"/>
        <end position="350"/>
    </location>
</feature>
<sequence length="703" mass="79347">MVVVGQILQTLVLLRASACFGSELQETLARSSVAHLELSPFLTEECRSISTSLPSDREASRTQALQSATSAVSPTNSDDSAQTFSSSLEQNSHIEKSKFTSAPSVEIEGVPSPTQETTSSLVIVAEAQESDFNETDTTFLSFDEWKREKLGEESLQKANPPARVNRPVDSSFYKGEAMGDDFEIDVGLFTSSKQNLNEEPEGKLYKDKFNYASLDCAATIVKTNSEASGANAVLHENKDKYLLTPCSASNKFVVIELCQDILVEEIVMANYEFFSSTFRKVRFSVSNSYPPKNGWRVLGEFDAANTRNLQKFVISNPLIWARYLRVEVLAHHGSEFYCPVSVIRVHGKTMMDDFKLDESNSIYSEDTGEQTIPEDQLKECRQEELASHNLTESMLRECQFPQFPQADNVSVLSKLDFLGTQCPAVLPHLKFDQFLKDINQSVCDTKGYQPQLDISTSAPSSSIEESIFKTIMKRLTLLETNSTLSLRYIEEQSMLLSKAFASLERNQAKKFESLVQAFNQTIVSNLGDINFFTQQLRESSLKLLEEQKLANDQFTSETFHRLESMKKDAIFQRRLSYTMLFAFVILLVYVLLTKEAYIDEYMEDDGWYLNSPPLKKFKDNFMRRAGKNTGDRRSLVFSTSRDYSENDEKSDVSASTSSASLYDEFATEDTREMGGSVLSYRKPTTNFEEDIDIDEALSEDSNR</sequence>
<evidence type="ECO:0000256" key="10">
    <source>
        <dbReference type="ARBA" id="ARBA00075366"/>
    </source>
</evidence>
<dbReference type="Pfam" id="PF07738">
    <property type="entry name" value="Sad1_UNC"/>
    <property type="match status" value="1"/>
</dbReference>
<evidence type="ECO:0000256" key="12">
    <source>
        <dbReference type="SAM" id="Phobius"/>
    </source>
</evidence>
<dbReference type="Proteomes" id="UP000236544">
    <property type="component" value="Unassembled WGS sequence"/>
</dbReference>
<evidence type="ECO:0000256" key="4">
    <source>
        <dbReference type="ARBA" id="ARBA00022824"/>
    </source>
</evidence>
<comment type="subunit">
    <text evidence="9">Interacts with EMP65.</text>
</comment>
<organism evidence="14 15">
    <name type="scientific">Lachancea quebecensis</name>
    <dbReference type="NCBI Taxonomy" id="1654605"/>
    <lineage>
        <taxon>Eukaryota</taxon>
        <taxon>Fungi</taxon>
        <taxon>Dikarya</taxon>
        <taxon>Ascomycota</taxon>
        <taxon>Saccharomycotina</taxon>
        <taxon>Saccharomycetes</taxon>
        <taxon>Saccharomycetales</taxon>
        <taxon>Saccharomycetaceae</taxon>
        <taxon>Lachancea</taxon>
    </lineage>
</organism>
<evidence type="ECO:0000256" key="3">
    <source>
        <dbReference type="ARBA" id="ARBA00022729"/>
    </source>
</evidence>
<dbReference type="SUPFAM" id="SSF49785">
    <property type="entry name" value="Galactose-binding domain-like"/>
    <property type="match status" value="1"/>
</dbReference>
<feature type="region of interest" description="Disordered" evidence="11">
    <location>
        <begin position="637"/>
        <end position="667"/>
    </location>
</feature>
<evidence type="ECO:0000256" key="7">
    <source>
        <dbReference type="ARBA" id="ARBA00023180"/>
    </source>
</evidence>
<evidence type="ECO:0000256" key="1">
    <source>
        <dbReference type="ARBA" id="ARBA00004115"/>
    </source>
</evidence>
<dbReference type="PROSITE" id="PS51469">
    <property type="entry name" value="SUN"/>
    <property type="match status" value="1"/>
</dbReference>
<evidence type="ECO:0000313" key="15">
    <source>
        <dbReference type="Proteomes" id="UP000236544"/>
    </source>
</evidence>
<accession>A0A0N7MM76</accession>
<evidence type="ECO:0000256" key="8">
    <source>
        <dbReference type="ARBA" id="ARBA00061226"/>
    </source>
</evidence>
<dbReference type="EMBL" id="LN890572">
    <property type="protein sequence ID" value="CUS24321.1"/>
    <property type="molecule type" value="Genomic_DNA"/>
</dbReference>
<dbReference type="OrthoDB" id="266334at2759"/>
<feature type="compositionally biased region" description="Basic and acidic residues" evidence="11">
    <location>
        <begin position="642"/>
        <end position="651"/>
    </location>
</feature>
<dbReference type="InterPro" id="IPR045120">
    <property type="entry name" value="Suco/Slp1-like"/>
</dbReference>
<protein>
    <recommendedName>
        <fullName evidence="10">SUN-like protein 1</fullName>
    </recommendedName>
</protein>
<evidence type="ECO:0000256" key="5">
    <source>
        <dbReference type="ARBA" id="ARBA00022989"/>
    </source>
</evidence>
<feature type="compositionally biased region" description="Polar residues" evidence="11">
    <location>
        <begin position="61"/>
        <end position="91"/>
    </location>
</feature>
<keyword evidence="2 12" id="KW-0812">Transmembrane</keyword>
<keyword evidence="7" id="KW-0325">Glycoprotein</keyword>
<keyword evidence="6 12" id="KW-0472">Membrane</keyword>
<feature type="transmembrane region" description="Helical" evidence="12">
    <location>
        <begin position="575"/>
        <end position="592"/>
    </location>
</feature>
<dbReference type="PANTHER" id="PTHR12953:SF0">
    <property type="entry name" value="SUN DOMAIN-CONTAINING OSSIFICATION FACTOR"/>
    <property type="match status" value="1"/>
</dbReference>
<dbReference type="GO" id="GO:0005789">
    <property type="term" value="C:endoplasmic reticulum membrane"/>
    <property type="evidence" value="ECO:0007669"/>
    <property type="project" value="UniProtKB-SubCell"/>
</dbReference>
<dbReference type="FunFam" id="2.60.120.260:FF:000099">
    <property type="entry name" value="Uncharacterized protein, isoform C"/>
    <property type="match status" value="1"/>
</dbReference>
<evidence type="ECO:0000256" key="2">
    <source>
        <dbReference type="ARBA" id="ARBA00022692"/>
    </source>
</evidence>
<evidence type="ECO:0000256" key="6">
    <source>
        <dbReference type="ARBA" id="ARBA00023136"/>
    </source>
</evidence>
<reference evidence="15" key="1">
    <citation type="submission" date="2015-10" db="EMBL/GenBank/DDBJ databases">
        <authorList>
            <person name="Devillers H."/>
        </authorList>
    </citation>
    <scope>NUCLEOTIDE SEQUENCE [LARGE SCALE GENOMIC DNA]</scope>
</reference>
<dbReference type="Gene3D" id="2.60.120.260">
    <property type="entry name" value="Galactose-binding domain-like"/>
    <property type="match status" value="1"/>
</dbReference>
<dbReference type="InterPro" id="IPR008979">
    <property type="entry name" value="Galactose-bd-like_sf"/>
</dbReference>
<keyword evidence="15" id="KW-1185">Reference proteome</keyword>
<dbReference type="InterPro" id="IPR012919">
    <property type="entry name" value="SUN_dom"/>
</dbReference>
<gene>
    <name evidence="14" type="ORF">LAQU0_S15e01882g</name>
</gene>
<feature type="region of interest" description="Disordered" evidence="11">
    <location>
        <begin position="52"/>
        <end position="118"/>
    </location>
</feature>
<evidence type="ECO:0000256" key="11">
    <source>
        <dbReference type="SAM" id="MobiDB-lite"/>
    </source>
</evidence>
<name>A0A0N7MM76_9SACH</name>
<dbReference type="PANTHER" id="PTHR12953">
    <property type="entry name" value="MEMBRANE PROTEIN CH1 RELATED"/>
    <property type="match status" value="1"/>
</dbReference>
<evidence type="ECO:0000259" key="13">
    <source>
        <dbReference type="PROSITE" id="PS51469"/>
    </source>
</evidence>
<comment type="similarity">
    <text evidence="8">Belongs to the SLP1 family.</text>
</comment>
<dbReference type="GO" id="GO:0034975">
    <property type="term" value="P:protein folding in endoplasmic reticulum"/>
    <property type="evidence" value="ECO:0007669"/>
    <property type="project" value="TreeGrafter"/>
</dbReference>
<comment type="subcellular location">
    <subcellularLocation>
        <location evidence="1">Endoplasmic reticulum membrane</location>
        <topology evidence="1">Single-pass type I membrane protein</topology>
    </subcellularLocation>
</comment>